<dbReference type="GO" id="GO:0008080">
    <property type="term" value="F:N-acetyltransferase activity"/>
    <property type="evidence" value="ECO:0007669"/>
    <property type="project" value="InterPro"/>
</dbReference>
<dbReference type="Gene3D" id="3.40.630.30">
    <property type="match status" value="1"/>
</dbReference>
<organism evidence="2 3">
    <name type="scientific">Halobacillus salinus</name>
    <dbReference type="NCBI Taxonomy" id="192814"/>
    <lineage>
        <taxon>Bacteria</taxon>
        <taxon>Bacillati</taxon>
        <taxon>Bacillota</taxon>
        <taxon>Bacilli</taxon>
        <taxon>Bacillales</taxon>
        <taxon>Bacillaceae</taxon>
        <taxon>Halobacillus</taxon>
    </lineage>
</organism>
<dbReference type="InterPro" id="IPR016181">
    <property type="entry name" value="Acyl_CoA_acyltransferase"/>
</dbReference>
<dbReference type="Pfam" id="PF00583">
    <property type="entry name" value="Acetyltransf_1"/>
    <property type="match status" value="1"/>
</dbReference>
<accession>A0A4Z0GZ59</accession>
<protein>
    <submittedName>
        <fullName evidence="2">Putative beta-lysine N-acetyltransferase</fullName>
    </submittedName>
</protein>
<dbReference type="NCBIfam" id="TIGR03827">
    <property type="entry name" value="GNAT_ablB"/>
    <property type="match status" value="1"/>
</dbReference>
<name>A0A4Z0GZ59_9BACI</name>
<dbReference type="Proteomes" id="UP000297982">
    <property type="component" value="Unassembled WGS sequence"/>
</dbReference>
<comment type="caution">
    <text evidence="2">The sequence shown here is derived from an EMBL/GenBank/DDBJ whole genome shotgun (WGS) entry which is preliminary data.</text>
</comment>
<keyword evidence="3" id="KW-1185">Reference proteome</keyword>
<keyword evidence="2" id="KW-0808">Transferase</keyword>
<sequence>MVLNTQALMEKDYFHVEPISQRIKLYELPENMGQEQMKHLEEIAAERECDKIIAYVRAGEETIVESLSFHLEAEVKGLLNGEDAKVYAKFLNPERNQPDPENVIHRVQEMDIKPKTLYSLPEDYSMVWGTKHHAEEMADFYGTVFDTYPTPIDDPDYIKQMMDDHVHFSLIYYNDQLVSACSADIFTDLNAAEFTDCATSPHHRGKGLLSHQYPMLETKMKELGIQTMFTYTRAISMGMNIVTAQHGFTFGGCMVQNSMIGTGIEDMNMWYKKL</sequence>
<evidence type="ECO:0000259" key="1">
    <source>
        <dbReference type="PROSITE" id="PS51186"/>
    </source>
</evidence>
<dbReference type="EMBL" id="SRJC01000004">
    <property type="protein sequence ID" value="TGB02019.1"/>
    <property type="molecule type" value="Genomic_DNA"/>
</dbReference>
<feature type="domain" description="N-acetyltransferase" evidence="1">
    <location>
        <begin position="125"/>
        <end position="274"/>
    </location>
</feature>
<evidence type="ECO:0000313" key="2">
    <source>
        <dbReference type="EMBL" id="TGB02019.1"/>
    </source>
</evidence>
<dbReference type="SUPFAM" id="SSF55729">
    <property type="entry name" value="Acyl-CoA N-acyltransferases (Nat)"/>
    <property type="match status" value="1"/>
</dbReference>
<dbReference type="RefSeq" id="WP_135328288.1">
    <property type="nucleotide sequence ID" value="NZ_SRJC01000004.1"/>
</dbReference>
<dbReference type="PROSITE" id="PS51186">
    <property type="entry name" value="GNAT"/>
    <property type="match status" value="1"/>
</dbReference>
<evidence type="ECO:0000313" key="3">
    <source>
        <dbReference type="Proteomes" id="UP000297982"/>
    </source>
</evidence>
<gene>
    <name evidence="2" type="primary">ablB</name>
    <name evidence="2" type="ORF">E4663_15420</name>
</gene>
<dbReference type="CDD" id="cd04301">
    <property type="entry name" value="NAT_SF"/>
    <property type="match status" value="1"/>
</dbReference>
<dbReference type="AlphaFoldDB" id="A0A4Z0GZ59"/>
<reference evidence="2 3" key="1">
    <citation type="journal article" date="2003" name="Int. J. Syst. Evol. Microbiol.">
        <title>Halobacillus salinus sp. nov., isolated from a salt lake on the coast of the East Sea in Korea.</title>
        <authorList>
            <person name="Yoon J.H."/>
            <person name="Kang K.H."/>
            <person name="Park Y.H."/>
        </authorList>
    </citation>
    <scope>NUCLEOTIDE SEQUENCE [LARGE SCALE GENOMIC DNA]</scope>
    <source>
        <strain evidence="2 3">HSL-3</strain>
    </source>
</reference>
<dbReference type="STRING" id="192814.GCA_900166575_03869"/>
<dbReference type="InterPro" id="IPR022525">
    <property type="entry name" value="GNAT_AblB"/>
</dbReference>
<proteinExistence type="predicted"/>
<dbReference type="InterPro" id="IPR000182">
    <property type="entry name" value="GNAT_dom"/>
</dbReference>